<name>A0ABN7WM61_GIGMA</name>
<organism evidence="2 3">
    <name type="scientific">Gigaspora margarita</name>
    <dbReference type="NCBI Taxonomy" id="4874"/>
    <lineage>
        <taxon>Eukaryota</taxon>
        <taxon>Fungi</taxon>
        <taxon>Fungi incertae sedis</taxon>
        <taxon>Mucoromycota</taxon>
        <taxon>Glomeromycotina</taxon>
        <taxon>Glomeromycetes</taxon>
        <taxon>Diversisporales</taxon>
        <taxon>Gigasporaceae</taxon>
        <taxon>Gigaspora</taxon>
    </lineage>
</organism>
<gene>
    <name evidence="2" type="ORF">GMARGA_LOCUS32250</name>
</gene>
<keyword evidence="1" id="KW-0472">Membrane</keyword>
<feature type="transmembrane region" description="Helical" evidence="1">
    <location>
        <begin position="6"/>
        <end position="30"/>
    </location>
</feature>
<protein>
    <submittedName>
        <fullName evidence="2">21992_t:CDS:1</fullName>
    </submittedName>
</protein>
<evidence type="ECO:0000313" key="3">
    <source>
        <dbReference type="Proteomes" id="UP000789901"/>
    </source>
</evidence>
<keyword evidence="1" id="KW-0812">Transmembrane</keyword>
<feature type="non-terminal residue" evidence="2">
    <location>
        <position position="1"/>
    </location>
</feature>
<dbReference type="Proteomes" id="UP000789901">
    <property type="component" value="Unassembled WGS sequence"/>
</dbReference>
<sequence length="71" mass="7960">MSEILNFLIGFLVSFAASVMNAAGLNLLKLDHVKNLYKPPESQRHECGRPLWHFGLYLYIISQLVGSTIAL</sequence>
<dbReference type="EMBL" id="CAJVQB010050172">
    <property type="protein sequence ID" value="CAG8834797.1"/>
    <property type="molecule type" value="Genomic_DNA"/>
</dbReference>
<evidence type="ECO:0000256" key="1">
    <source>
        <dbReference type="SAM" id="Phobius"/>
    </source>
</evidence>
<proteinExistence type="predicted"/>
<keyword evidence="3" id="KW-1185">Reference proteome</keyword>
<evidence type="ECO:0000313" key="2">
    <source>
        <dbReference type="EMBL" id="CAG8834797.1"/>
    </source>
</evidence>
<reference evidence="2 3" key="1">
    <citation type="submission" date="2021-06" db="EMBL/GenBank/DDBJ databases">
        <authorList>
            <person name="Kallberg Y."/>
            <person name="Tangrot J."/>
            <person name="Rosling A."/>
        </authorList>
    </citation>
    <scope>NUCLEOTIDE SEQUENCE [LARGE SCALE GENOMIC DNA]</scope>
    <source>
        <strain evidence="2 3">120-4 pot B 10/14</strain>
    </source>
</reference>
<comment type="caution">
    <text evidence="2">The sequence shown here is derived from an EMBL/GenBank/DDBJ whole genome shotgun (WGS) entry which is preliminary data.</text>
</comment>
<accession>A0ABN7WM61</accession>
<feature type="non-terminal residue" evidence="2">
    <location>
        <position position="71"/>
    </location>
</feature>
<keyword evidence="1" id="KW-1133">Transmembrane helix</keyword>